<dbReference type="SMART" id="SM00327">
    <property type="entry name" value="VWA"/>
    <property type="match status" value="1"/>
</dbReference>
<feature type="domain" description="VWFA" evidence="2">
    <location>
        <begin position="415"/>
        <end position="631"/>
    </location>
</feature>
<proteinExistence type="predicted"/>
<dbReference type="InterPro" id="IPR002035">
    <property type="entry name" value="VWF_A"/>
</dbReference>
<dbReference type="RefSeq" id="WP_248824040.1">
    <property type="nucleotide sequence ID" value="NZ_JALKFT010000005.1"/>
</dbReference>
<dbReference type="InterPro" id="IPR036465">
    <property type="entry name" value="vWFA_dom_sf"/>
</dbReference>
<dbReference type="Proteomes" id="UP001201873">
    <property type="component" value="Unassembled WGS sequence"/>
</dbReference>
<gene>
    <name evidence="3" type="ORF">MXD59_07520</name>
</gene>
<sequence>MRRQGPPSRRRRAAVNGLLILVPTALLITGATFAVASILGGSDPSTCADGTPRTDLTITTAPSLAVPVRALAAAYERAHGDQNGPCPTIRVQAAPSDRTLDAVARASPSAASIPDVWIPESSDWLALGQESASAAPKLPLRATTIAASPVVIAMPREMAQHLGWPEHHLTWAELAADAGVPGFWATRGQPAWGDFRFDMANPDSSAAGLRAVIGIVSAARGIAPADMSTGTFDQDRTAQATTVRLERLATWLPTYDSLLFDAERTTSVPGGGRPPSAFPALESDVIAYNRSLTASTNRASRGSTLVAQYPSDGTFTASVPYIVLTHTSETDAKRTVAASFLDYLGTDTGRQALSDAGLRTPAELAGRDDPAGLADKLTITDGIRTTAPKVAGVDASDSVLGTARRFFRHARQRGATIAVLDTSASMRLPLTDQPRRTRLQAASDTAVAGLQVIGPTSDLEIWQSAGALPEGHRVLSPMASLAAPASTGAGTHLDELTSLARSLRTGGATTLYSTVLAAVHDRQRHFTPGRLNEVIVITDGILDDPTGGPVGSGGGGRDASDTLASGEPTLDQTVEQLHAGYDAAHPVRLVIIGCDPAANATALQRLAAATGGRAYVAPDATALFGIYADTLTTAR</sequence>
<feature type="region of interest" description="Disordered" evidence="1">
    <location>
        <begin position="545"/>
        <end position="566"/>
    </location>
</feature>
<dbReference type="SUPFAM" id="SSF53850">
    <property type="entry name" value="Periplasmic binding protein-like II"/>
    <property type="match status" value="1"/>
</dbReference>
<keyword evidence="4" id="KW-1185">Reference proteome</keyword>
<comment type="caution">
    <text evidence="3">The sequence shown here is derived from an EMBL/GenBank/DDBJ whole genome shotgun (WGS) entry which is preliminary data.</text>
</comment>
<protein>
    <submittedName>
        <fullName evidence="3">Substrate-binding and VWA domain-containing protein</fullName>
    </submittedName>
</protein>
<name>A0ABT0JWC1_9ACTN</name>
<dbReference type="Pfam" id="PF13531">
    <property type="entry name" value="SBP_bac_11"/>
    <property type="match status" value="1"/>
</dbReference>
<evidence type="ECO:0000256" key="1">
    <source>
        <dbReference type="SAM" id="MobiDB-lite"/>
    </source>
</evidence>
<evidence type="ECO:0000259" key="2">
    <source>
        <dbReference type="PROSITE" id="PS50234"/>
    </source>
</evidence>
<organism evidence="3 4">
    <name type="scientific">Frankia umida</name>
    <dbReference type="NCBI Taxonomy" id="573489"/>
    <lineage>
        <taxon>Bacteria</taxon>
        <taxon>Bacillati</taxon>
        <taxon>Actinomycetota</taxon>
        <taxon>Actinomycetes</taxon>
        <taxon>Frankiales</taxon>
        <taxon>Frankiaceae</taxon>
        <taxon>Frankia</taxon>
    </lineage>
</organism>
<dbReference type="Gene3D" id="3.40.50.410">
    <property type="entry name" value="von Willebrand factor, type A domain"/>
    <property type="match status" value="1"/>
</dbReference>
<accession>A0ABT0JWC1</accession>
<reference evidence="3 4" key="1">
    <citation type="submission" date="2022-04" db="EMBL/GenBank/DDBJ databases">
        <title>Genome diversity in the genus Frankia.</title>
        <authorList>
            <person name="Carlos-Shanley C."/>
            <person name="Hahn D."/>
        </authorList>
    </citation>
    <scope>NUCLEOTIDE SEQUENCE [LARGE SCALE GENOMIC DNA]</scope>
    <source>
        <strain evidence="3 4">Ag45/Mut15</strain>
    </source>
</reference>
<evidence type="ECO:0000313" key="3">
    <source>
        <dbReference type="EMBL" id="MCK9875619.1"/>
    </source>
</evidence>
<feature type="compositionally biased region" description="Gly residues" evidence="1">
    <location>
        <begin position="548"/>
        <end position="557"/>
    </location>
</feature>
<dbReference type="SUPFAM" id="SSF53300">
    <property type="entry name" value="vWA-like"/>
    <property type="match status" value="1"/>
</dbReference>
<dbReference type="EMBL" id="JALKFT010000005">
    <property type="protein sequence ID" value="MCK9875619.1"/>
    <property type="molecule type" value="Genomic_DNA"/>
</dbReference>
<dbReference type="PROSITE" id="PS50234">
    <property type="entry name" value="VWFA"/>
    <property type="match status" value="1"/>
</dbReference>
<evidence type="ECO:0000313" key="4">
    <source>
        <dbReference type="Proteomes" id="UP001201873"/>
    </source>
</evidence>